<dbReference type="InterPro" id="IPR035965">
    <property type="entry name" value="PAS-like_dom_sf"/>
</dbReference>
<dbReference type="SMART" id="SM00091">
    <property type="entry name" value="PAS"/>
    <property type="match status" value="2"/>
</dbReference>
<dbReference type="SMART" id="SM00387">
    <property type="entry name" value="HATPase_c"/>
    <property type="match status" value="1"/>
</dbReference>
<keyword evidence="3" id="KW-0597">Phosphoprotein</keyword>
<comment type="caution">
    <text evidence="10">The sequence shown here is derived from an EMBL/GenBank/DDBJ whole genome shotgun (WGS) entry which is preliminary data.</text>
</comment>
<feature type="coiled-coil region" evidence="6">
    <location>
        <begin position="112"/>
        <end position="139"/>
    </location>
</feature>
<dbReference type="InterPro" id="IPR001610">
    <property type="entry name" value="PAC"/>
</dbReference>
<feature type="domain" description="PAC" evidence="9">
    <location>
        <begin position="69"/>
        <end position="121"/>
    </location>
</feature>
<dbReference type="Proteomes" id="UP000192276">
    <property type="component" value="Unassembled WGS sequence"/>
</dbReference>
<dbReference type="EC" id="2.7.13.3" evidence="2"/>
<evidence type="ECO:0000313" key="10">
    <source>
        <dbReference type="EMBL" id="OQP57380.1"/>
    </source>
</evidence>
<dbReference type="NCBIfam" id="TIGR00229">
    <property type="entry name" value="sensory_box"/>
    <property type="match status" value="2"/>
</dbReference>
<evidence type="ECO:0000256" key="5">
    <source>
        <dbReference type="ARBA" id="ARBA00022777"/>
    </source>
</evidence>
<evidence type="ECO:0000256" key="3">
    <source>
        <dbReference type="ARBA" id="ARBA00022553"/>
    </source>
</evidence>
<dbReference type="PROSITE" id="PS50112">
    <property type="entry name" value="PAS"/>
    <property type="match status" value="2"/>
</dbReference>
<dbReference type="Pfam" id="PF02518">
    <property type="entry name" value="HATPase_c"/>
    <property type="match status" value="1"/>
</dbReference>
<keyword evidence="4" id="KW-0808">Transferase</keyword>
<dbReference type="EMBL" id="LWBP01000195">
    <property type="protein sequence ID" value="OQP57380.1"/>
    <property type="molecule type" value="Genomic_DNA"/>
</dbReference>
<evidence type="ECO:0000256" key="4">
    <source>
        <dbReference type="ARBA" id="ARBA00022679"/>
    </source>
</evidence>
<evidence type="ECO:0000259" key="8">
    <source>
        <dbReference type="PROSITE" id="PS50112"/>
    </source>
</evidence>
<dbReference type="InterPro" id="IPR005467">
    <property type="entry name" value="His_kinase_dom"/>
</dbReference>
<dbReference type="InterPro" id="IPR000014">
    <property type="entry name" value="PAS"/>
</dbReference>
<dbReference type="SUPFAM" id="SSF55874">
    <property type="entry name" value="ATPase domain of HSP90 chaperone/DNA topoisomerase II/histidine kinase"/>
    <property type="match status" value="1"/>
</dbReference>
<dbReference type="PANTHER" id="PTHR43304:SF1">
    <property type="entry name" value="PAC DOMAIN-CONTAINING PROTEIN"/>
    <property type="match status" value="1"/>
</dbReference>
<evidence type="ECO:0000313" key="11">
    <source>
        <dbReference type="Proteomes" id="UP000192276"/>
    </source>
</evidence>
<evidence type="ECO:0000256" key="6">
    <source>
        <dbReference type="SAM" id="Coils"/>
    </source>
</evidence>
<dbReference type="Pfam" id="PF00512">
    <property type="entry name" value="HisKA"/>
    <property type="match status" value="1"/>
</dbReference>
<dbReference type="STRING" id="550983.A4R26_24975"/>
<dbReference type="CDD" id="cd00130">
    <property type="entry name" value="PAS"/>
    <property type="match status" value="2"/>
</dbReference>
<keyword evidence="11" id="KW-1185">Reference proteome</keyword>
<dbReference type="CDD" id="cd00082">
    <property type="entry name" value="HisKA"/>
    <property type="match status" value="1"/>
</dbReference>
<dbReference type="InterPro" id="IPR036097">
    <property type="entry name" value="HisK_dim/P_sf"/>
</dbReference>
<dbReference type="InterPro" id="IPR004358">
    <property type="entry name" value="Sig_transdc_His_kin-like_C"/>
</dbReference>
<dbReference type="InterPro" id="IPR052162">
    <property type="entry name" value="Sensor_kinase/Photoreceptor"/>
</dbReference>
<proteinExistence type="predicted"/>
<dbReference type="SMART" id="SM00388">
    <property type="entry name" value="HisKA"/>
    <property type="match status" value="1"/>
</dbReference>
<dbReference type="PRINTS" id="PR00344">
    <property type="entry name" value="BCTRLSENSOR"/>
</dbReference>
<evidence type="ECO:0000259" key="9">
    <source>
        <dbReference type="PROSITE" id="PS50113"/>
    </source>
</evidence>
<organism evidence="10 11">
    <name type="scientific">Niastella populi</name>
    <dbReference type="NCBI Taxonomy" id="550983"/>
    <lineage>
        <taxon>Bacteria</taxon>
        <taxon>Pseudomonadati</taxon>
        <taxon>Bacteroidota</taxon>
        <taxon>Chitinophagia</taxon>
        <taxon>Chitinophagales</taxon>
        <taxon>Chitinophagaceae</taxon>
        <taxon>Niastella</taxon>
    </lineage>
</organism>
<keyword evidence="6" id="KW-0175">Coiled coil</keyword>
<evidence type="ECO:0000259" key="7">
    <source>
        <dbReference type="PROSITE" id="PS50109"/>
    </source>
</evidence>
<gene>
    <name evidence="10" type="ORF">A4R26_24975</name>
</gene>
<feature type="domain" description="Histidine kinase" evidence="7">
    <location>
        <begin position="281"/>
        <end position="505"/>
    </location>
</feature>
<dbReference type="Gene3D" id="3.30.565.10">
    <property type="entry name" value="Histidine kinase-like ATPase, C-terminal domain"/>
    <property type="match status" value="1"/>
</dbReference>
<dbReference type="GO" id="GO:0000155">
    <property type="term" value="F:phosphorelay sensor kinase activity"/>
    <property type="evidence" value="ECO:0007669"/>
    <property type="project" value="InterPro"/>
</dbReference>
<dbReference type="InterPro" id="IPR003594">
    <property type="entry name" value="HATPase_dom"/>
</dbReference>
<dbReference type="SMART" id="SM00086">
    <property type="entry name" value="PAC"/>
    <property type="match status" value="2"/>
</dbReference>
<protein>
    <recommendedName>
        <fullName evidence="2">histidine kinase</fullName>
        <ecNumber evidence="2">2.7.13.3</ecNumber>
    </recommendedName>
</protein>
<evidence type="ECO:0000256" key="1">
    <source>
        <dbReference type="ARBA" id="ARBA00000085"/>
    </source>
</evidence>
<name>A0A1V9FGB6_9BACT</name>
<feature type="domain" description="PAC" evidence="9">
    <location>
        <begin position="204"/>
        <end position="256"/>
    </location>
</feature>
<dbReference type="Pfam" id="PF13426">
    <property type="entry name" value="PAS_9"/>
    <property type="match status" value="2"/>
</dbReference>
<dbReference type="Gene3D" id="3.30.450.20">
    <property type="entry name" value="PAS domain"/>
    <property type="match status" value="2"/>
</dbReference>
<dbReference type="Gene3D" id="1.10.287.130">
    <property type="match status" value="1"/>
</dbReference>
<dbReference type="PROSITE" id="PS50109">
    <property type="entry name" value="HIS_KIN"/>
    <property type="match status" value="1"/>
</dbReference>
<feature type="domain" description="PAS" evidence="8">
    <location>
        <begin position="130"/>
        <end position="185"/>
    </location>
</feature>
<dbReference type="PROSITE" id="PS50113">
    <property type="entry name" value="PAC"/>
    <property type="match status" value="2"/>
</dbReference>
<feature type="domain" description="PAS" evidence="8">
    <location>
        <begin position="1"/>
        <end position="47"/>
    </location>
</feature>
<dbReference type="AlphaFoldDB" id="A0A1V9FGB6"/>
<dbReference type="SUPFAM" id="SSF47384">
    <property type="entry name" value="Homodimeric domain of signal transducing histidine kinase"/>
    <property type="match status" value="1"/>
</dbReference>
<accession>A0A1V9FGB6</accession>
<dbReference type="SUPFAM" id="SSF55785">
    <property type="entry name" value="PYP-like sensor domain (PAS domain)"/>
    <property type="match status" value="2"/>
</dbReference>
<keyword evidence="5" id="KW-0418">Kinase</keyword>
<dbReference type="InterPro" id="IPR000700">
    <property type="entry name" value="PAS-assoc_C"/>
</dbReference>
<dbReference type="PANTHER" id="PTHR43304">
    <property type="entry name" value="PHYTOCHROME-LIKE PROTEIN CPH1"/>
    <property type="match status" value="1"/>
</dbReference>
<dbReference type="InterPro" id="IPR036890">
    <property type="entry name" value="HATPase_C_sf"/>
</dbReference>
<sequence>MISEVEDYAIFLLDPQGTILSWNKGAEKIKGYKASEIIGKSYQLFYPATDLENKLPHTLLEEARKNGKVVHEGWRVKKDGHRFWGNITITAIHDEQGNVTGFLKMTKDLTEKKLAEDRYKKILEELRRSEERYHKMIAEVQDYAILLLDPQGYIQNWNAGAEIIKGYNAEEIIGKSFKSFYTPGDIRDGLPDKLLKAAEEHGRASNEGWRQRKDGTIFWASVVITALHDENGTLIGFSKVTRDLTERKKYEDRILNNTVELAFKNQELENLNAELSSFAYVVSHDLKEPVRKMRIFADRQMEPDLSIEEMRNFSKKIMASAAHMQALMESVLVFSRISNENVEQETVDLNDTIRSVISDLEFPIQEYQARITSNELPAIKGIRFQLHQLFLNLLTNAIKFSKPGIIPEISITSQPAAANSLPKELAGRNQAYHHITVTDNGIGFEQSQREKIFDVFKRLKQKKDTSGTGIGLSIVKKVAINHYGYVTAESQPGEGASFNVFFPAI</sequence>
<dbReference type="InterPro" id="IPR003661">
    <property type="entry name" value="HisK_dim/P_dom"/>
</dbReference>
<comment type="catalytic activity">
    <reaction evidence="1">
        <text>ATP + protein L-histidine = ADP + protein N-phospho-L-histidine.</text>
        <dbReference type="EC" id="2.7.13.3"/>
    </reaction>
</comment>
<evidence type="ECO:0000256" key="2">
    <source>
        <dbReference type="ARBA" id="ARBA00012438"/>
    </source>
</evidence>
<reference evidence="11" key="1">
    <citation type="submission" date="2016-04" db="EMBL/GenBank/DDBJ databases">
        <authorList>
            <person name="Chen L."/>
            <person name="Zhuang W."/>
            <person name="Wang G."/>
        </authorList>
    </citation>
    <scope>NUCLEOTIDE SEQUENCE [LARGE SCALE GENOMIC DNA]</scope>
    <source>
        <strain evidence="11">208</strain>
    </source>
</reference>